<evidence type="ECO:0000313" key="3">
    <source>
        <dbReference type="Proteomes" id="UP000199183"/>
    </source>
</evidence>
<gene>
    <name evidence="2" type="ORF">SAMN04489806_0892</name>
</gene>
<dbReference type="OrthoDB" id="5119511at2"/>
<organism evidence="2 3">
    <name type="scientific">Paramicrobacterium humi</name>
    <dbReference type="NCBI Taxonomy" id="640635"/>
    <lineage>
        <taxon>Bacteria</taxon>
        <taxon>Bacillati</taxon>
        <taxon>Actinomycetota</taxon>
        <taxon>Actinomycetes</taxon>
        <taxon>Micrococcales</taxon>
        <taxon>Microbacteriaceae</taxon>
        <taxon>Paramicrobacterium</taxon>
    </lineage>
</organism>
<evidence type="ECO:0000256" key="1">
    <source>
        <dbReference type="SAM" id="MobiDB-lite"/>
    </source>
</evidence>
<dbReference type="RefSeq" id="WP_143033951.1">
    <property type="nucleotide sequence ID" value="NZ_FNRY01000001.1"/>
</dbReference>
<dbReference type="STRING" id="640635.SAMN04489806_0892"/>
<evidence type="ECO:0000313" key="2">
    <source>
        <dbReference type="EMBL" id="SEB50471.1"/>
    </source>
</evidence>
<dbReference type="EMBL" id="FNRY01000001">
    <property type="protein sequence ID" value="SEB50471.1"/>
    <property type="molecule type" value="Genomic_DNA"/>
</dbReference>
<reference evidence="2 3" key="1">
    <citation type="submission" date="2016-10" db="EMBL/GenBank/DDBJ databases">
        <authorList>
            <person name="de Groot N.N."/>
        </authorList>
    </citation>
    <scope>NUCLEOTIDE SEQUENCE [LARGE SCALE GENOMIC DNA]</scope>
    <source>
        <strain evidence="2 3">DSM 21799</strain>
    </source>
</reference>
<protein>
    <submittedName>
        <fullName evidence="2">Uncharacterized protein</fullName>
    </submittedName>
</protein>
<accession>A0A1H4JVY6</accession>
<dbReference type="Proteomes" id="UP000199183">
    <property type="component" value="Unassembled WGS sequence"/>
</dbReference>
<dbReference type="AlphaFoldDB" id="A0A1H4JVY6"/>
<keyword evidence="3" id="KW-1185">Reference proteome</keyword>
<name>A0A1H4JVY6_9MICO</name>
<proteinExistence type="predicted"/>
<feature type="compositionally biased region" description="Polar residues" evidence="1">
    <location>
        <begin position="91"/>
        <end position="105"/>
    </location>
</feature>
<feature type="region of interest" description="Disordered" evidence="1">
    <location>
        <begin position="89"/>
        <end position="115"/>
    </location>
</feature>
<sequence length="115" mass="12666">MDRIFYAGGEAVTGTAIAKALLEYAEGLARSNTSATVDIPTLLENGSVGRSKFLIGPASQLITETEPTEHDEIIDEALIKSFQDETRELRQNQPHRLSAKEQSPQIDVPNWIDDL</sequence>